<name>A0A4C1Z1W5_EUMVA</name>
<dbReference type="Proteomes" id="UP000299102">
    <property type="component" value="Unassembled WGS sequence"/>
</dbReference>
<dbReference type="EMBL" id="BGZK01001500">
    <property type="protein sequence ID" value="GBP81212.1"/>
    <property type="molecule type" value="Genomic_DNA"/>
</dbReference>
<gene>
    <name evidence="2" type="ORF">EVAR_58050_1</name>
</gene>
<reference evidence="2 3" key="1">
    <citation type="journal article" date="2019" name="Commun. Biol.">
        <title>The bagworm genome reveals a unique fibroin gene that provides high tensile strength.</title>
        <authorList>
            <person name="Kono N."/>
            <person name="Nakamura H."/>
            <person name="Ohtoshi R."/>
            <person name="Tomita M."/>
            <person name="Numata K."/>
            <person name="Arakawa K."/>
        </authorList>
    </citation>
    <scope>NUCLEOTIDE SEQUENCE [LARGE SCALE GENOMIC DNA]</scope>
</reference>
<sequence length="138" mass="14957">MNTRNLIEVNSTSTASWGEIGCFIEEDRFAEMARTRTGPPELSLTGQIKILETATSCPYSVGVWINSALLRPPLMPKIGIESDIEIDSGTGTRPYSATRIVIGNTTAIAIKNDKKKSSDIEDEEIHSMSTGAKPATLK</sequence>
<evidence type="ECO:0000256" key="1">
    <source>
        <dbReference type="SAM" id="MobiDB-lite"/>
    </source>
</evidence>
<protein>
    <submittedName>
        <fullName evidence="2">Uncharacterized protein</fullName>
    </submittedName>
</protein>
<keyword evidence="3" id="KW-1185">Reference proteome</keyword>
<comment type="caution">
    <text evidence="2">The sequence shown here is derived from an EMBL/GenBank/DDBJ whole genome shotgun (WGS) entry which is preliminary data.</text>
</comment>
<dbReference type="AlphaFoldDB" id="A0A4C1Z1W5"/>
<accession>A0A4C1Z1W5</accession>
<proteinExistence type="predicted"/>
<evidence type="ECO:0000313" key="2">
    <source>
        <dbReference type="EMBL" id="GBP81212.1"/>
    </source>
</evidence>
<feature type="region of interest" description="Disordered" evidence="1">
    <location>
        <begin position="113"/>
        <end position="138"/>
    </location>
</feature>
<evidence type="ECO:0000313" key="3">
    <source>
        <dbReference type="Proteomes" id="UP000299102"/>
    </source>
</evidence>
<organism evidence="2 3">
    <name type="scientific">Eumeta variegata</name>
    <name type="common">Bagworm moth</name>
    <name type="synonym">Eumeta japonica</name>
    <dbReference type="NCBI Taxonomy" id="151549"/>
    <lineage>
        <taxon>Eukaryota</taxon>
        <taxon>Metazoa</taxon>
        <taxon>Ecdysozoa</taxon>
        <taxon>Arthropoda</taxon>
        <taxon>Hexapoda</taxon>
        <taxon>Insecta</taxon>
        <taxon>Pterygota</taxon>
        <taxon>Neoptera</taxon>
        <taxon>Endopterygota</taxon>
        <taxon>Lepidoptera</taxon>
        <taxon>Glossata</taxon>
        <taxon>Ditrysia</taxon>
        <taxon>Tineoidea</taxon>
        <taxon>Psychidae</taxon>
        <taxon>Oiketicinae</taxon>
        <taxon>Eumeta</taxon>
    </lineage>
</organism>